<name>A0A8W8J1E2_MAGGI</name>
<evidence type="ECO:0000313" key="4">
    <source>
        <dbReference type="Proteomes" id="UP000005408"/>
    </source>
</evidence>
<feature type="domain" description="Reverse transcriptase" evidence="2">
    <location>
        <begin position="88"/>
        <end position="291"/>
    </location>
</feature>
<dbReference type="GO" id="GO:0003676">
    <property type="term" value="F:nucleic acid binding"/>
    <property type="evidence" value="ECO:0007669"/>
    <property type="project" value="InterPro"/>
</dbReference>
<dbReference type="Gene3D" id="3.30.420.10">
    <property type="entry name" value="Ribonuclease H-like superfamily/Ribonuclease H"/>
    <property type="match status" value="1"/>
</dbReference>
<dbReference type="CDD" id="cd03714">
    <property type="entry name" value="RT_DIRS1"/>
    <property type="match status" value="1"/>
</dbReference>
<dbReference type="Pfam" id="PF13456">
    <property type="entry name" value="RVT_3"/>
    <property type="match status" value="1"/>
</dbReference>
<evidence type="ECO:0000259" key="2">
    <source>
        <dbReference type="PROSITE" id="PS50878"/>
    </source>
</evidence>
<dbReference type="EnsemblMetazoa" id="G16825.14">
    <property type="protein sequence ID" value="G16825.14:cds"/>
    <property type="gene ID" value="G16825"/>
</dbReference>
<keyword evidence="4" id="KW-1185">Reference proteome</keyword>
<dbReference type="GO" id="GO:0006259">
    <property type="term" value="P:DNA metabolic process"/>
    <property type="evidence" value="ECO:0007669"/>
    <property type="project" value="UniProtKB-ARBA"/>
</dbReference>
<accession>A0A8W8J1E2</accession>
<dbReference type="AlphaFoldDB" id="A0A8W8J1E2"/>
<dbReference type="SUPFAM" id="SSF56672">
    <property type="entry name" value="DNA/RNA polymerases"/>
    <property type="match status" value="1"/>
</dbReference>
<dbReference type="InterPro" id="IPR043502">
    <property type="entry name" value="DNA/RNA_pol_sf"/>
</dbReference>
<reference evidence="3" key="1">
    <citation type="submission" date="2022-08" db="UniProtKB">
        <authorList>
            <consortium name="EnsemblMetazoa"/>
        </authorList>
    </citation>
    <scope>IDENTIFICATION</scope>
    <source>
        <strain evidence="3">05x7-T-G4-1.051#20</strain>
    </source>
</reference>
<feature type="compositionally biased region" description="Polar residues" evidence="1">
    <location>
        <begin position="1"/>
        <end position="17"/>
    </location>
</feature>
<protein>
    <recommendedName>
        <fullName evidence="2">Reverse transcriptase domain-containing protein</fullName>
    </recommendedName>
</protein>
<organism evidence="3 4">
    <name type="scientific">Magallana gigas</name>
    <name type="common">Pacific oyster</name>
    <name type="synonym">Crassostrea gigas</name>
    <dbReference type="NCBI Taxonomy" id="29159"/>
    <lineage>
        <taxon>Eukaryota</taxon>
        <taxon>Metazoa</taxon>
        <taxon>Spiralia</taxon>
        <taxon>Lophotrochozoa</taxon>
        <taxon>Mollusca</taxon>
        <taxon>Bivalvia</taxon>
        <taxon>Autobranchia</taxon>
        <taxon>Pteriomorphia</taxon>
        <taxon>Ostreida</taxon>
        <taxon>Ostreoidea</taxon>
        <taxon>Ostreidae</taxon>
        <taxon>Magallana</taxon>
    </lineage>
</organism>
<dbReference type="InterPro" id="IPR036397">
    <property type="entry name" value="RNaseH_sf"/>
</dbReference>
<dbReference type="Proteomes" id="UP000005408">
    <property type="component" value="Unassembled WGS sequence"/>
</dbReference>
<feature type="region of interest" description="Disordered" evidence="1">
    <location>
        <begin position="1"/>
        <end position="23"/>
    </location>
</feature>
<dbReference type="InterPro" id="IPR043128">
    <property type="entry name" value="Rev_trsase/Diguanyl_cyclase"/>
</dbReference>
<dbReference type="Gene3D" id="3.30.70.270">
    <property type="match status" value="1"/>
</dbReference>
<evidence type="ECO:0000313" key="3">
    <source>
        <dbReference type="EnsemblMetazoa" id="G16825.14:cds"/>
    </source>
</evidence>
<sequence>MTSVSTASQQGTGNPTVQRERPHKVNDKYKGCSNCVEGKSKTDCSIKHSLKRHCKKWEDIGAFQYILKVIYSGYEIPFVSIPPPMLVRNNKSATNNADFVTSEISQLSKTGCVVEVTHRPYIVSPLSVAENRSKKRLILDLSRLNNYVKYEKIKFEDWKTAMDYFEKDCYCLKFDLKSGYHHIDISESFQKYLGFSWNDKYYCYTVLPFGLSSAPFIFTKCLRPIVKFWRKRGIKIVLYLDDGFVFAPSKHECLSVSEFIQNSLSEFGLLINFDKSIFYPTQNLEWLGILWDSKSFSISVPTRRIDDTIGLLQKLVKSFPRVTARELARAVGKIISMSPIMGNICSIMTRFSSIEIASRKSWDDIIVFTHKNEVLNECNFWLQCIYSEKTRYLKTPTKKSVIVYSDASSLASGAYTVEVDSKCFHLMWKESEKSMSSTWRELRAIELALASFKDSLVNKDVKWFTDNQSCVKIVQSGSMKHHLQSLAYNIFKMCVEQKISIDIQWIPRLENEKADFLSNIIDHDDWGVTVKFFEFINKLFGNFTVDRFANYNNCKLGRYNSKFWNPGSEAIDCFTQNWENENNWLVPPVNLVVRTIRHLIACKAFGVLIVPNWPSAVFWPFIFDKDMIYRWYVKDVLLFHECTDILIQGNNKTCLFGTKEFTSGILAVKLDARS</sequence>
<dbReference type="EnsemblMetazoa" id="G16825.7">
    <property type="protein sequence ID" value="G16825.7:cds"/>
    <property type="gene ID" value="G16825"/>
</dbReference>
<dbReference type="InterPro" id="IPR002156">
    <property type="entry name" value="RNaseH_domain"/>
</dbReference>
<dbReference type="InterPro" id="IPR000477">
    <property type="entry name" value="RT_dom"/>
</dbReference>
<dbReference type="Gene3D" id="3.10.10.10">
    <property type="entry name" value="HIV Type 1 Reverse Transcriptase, subunit A, domain 1"/>
    <property type="match status" value="1"/>
</dbReference>
<dbReference type="InterPro" id="IPR052055">
    <property type="entry name" value="Hepadnavirus_pol/RT"/>
</dbReference>
<dbReference type="EnsemblMetazoa" id="G16825.8">
    <property type="protein sequence ID" value="G16825.8:cds"/>
    <property type="gene ID" value="G16825"/>
</dbReference>
<dbReference type="CDD" id="cd09275">
    <property type="entry name" value="RNase_HI_RT_DIRS1"/>
    <property type="match status" value="1"/>
</dbReference>
<dbReference type="PROSITE" id="PS50878">
    <property type="entry name" value="RT_POL"/>
    <property type="match status" value="1"/>
</dbReference>
<dbReference type="PANTHER" id="PTHR33050:SF7">
    <property type="entry name" value="RIBONUCLEASE H"/>
    <property type="match status" value="1"/>
</dbReference>
<dbReference type="PANTHER" id="PTHR33050">
    <property type="entry name" value="REVERSE TRANSCRIPTASE DOMAIN-CONTAINING PROTEIN"/>
    <property type="match status" value="1"/>
</dbReference>
<evidence type="ECO:0000256" key="1">
    <source>
        <dbReference type="SAM" id="MobiDB-lite"/>
    </source>
</evidence>
<dbReference type="GO" id="GO:0004523">
    <property type="term" value="F:RNA-DNA hybrid ribonuclease activity"/>
    <property type="evidence" value="ECO:0007669"/>
    <property type="project" value="InterPro"/>
</dbReference>
<proteinExistence type="predicted"/>
<dbReference type="Pfam" id="PF00078">
    <property type="entry name" value="RVT_1"/>
    <property type="match status" value="1"/>
</dbReference>